<keyword evidence="1" id="KW-0812">Transmembrane</keyword>
<dbReference type="Proteomes" id="UP000297729">
    <property type="component" value="Unassembled WGS sequence"/>
</dbReference>
<keyword evidence="1" id="KW-1133">Transmembrane helix</keyword>
<keyword evidence="1" id="KW-0472">Membrane</keyword>
<dbReference type="OrthoDB" id="6902852at2"/>
<organism evidence="2 3">
    <name type="scientific">Duganella callida</name>
    <dbReference type="NCBI Taxonomy" id="2561932"/>
    <lineage>
        <taxon>Bacteria</taxon>
        <taxon>Pseudomonadati</taxon>
        <taxon>Pseudomonadota</taxon>
        <taxon>Betaproteobacteria</taxon>
        <taxon>Burkholderiales</taxon>
        <taxon>Oxalobacteraceae</taxon>
        <taxon>Telluria group</taxon>
        <taxon>Duganella</taxon>
    </lineage>
</organism>
<protein>
    <recommendedName>
        <fullName evidence="4">DUF4175 domain-containing protein</fullName>
    </recommendedName>
</protein>
<name>A0A4Y9SXU3_9BURK</name>
<dbReference type="EMBL" id="SPVG01000025">
    <property type="protein sequence ID" value="TFW30179.1"/>
    <property type="molecule type" value="Genomic_DNA"/>
</dbReference>
<feature type="transmembrane region" description="Helical" evidence="1">
    <location>
        <begin position="36"/>
        <end position="53"/>
    </location>
</feature>
<reference evidence="2 3" key="1">
    <citation type="submission" date="2019-03" db="EMBL/GenBank/DDBJ databases">
        <title>Draft Genome Sequence of Duganella callidus sp. nov., a Novel Duganella Species Isolated from Cultivated Soil.</title>
        <authorList>
            <person name="Raths R."/>
            <person name="Peta V."/>
            <person name="Bucking H."/>
        </authorList>
    </citation>
    <scope>NUCLEOTIDE SEQUENCE [LARGE SCALE GENOMIC DNA]</scope>
    <source>
        <strain evidence="2 3">DN04</strain>
    </source>
</reference>
<dbReference type="RefSeq" id="WP_135200027.1">
    <property type="nucleotide sequence ID" value="NZ_SPVG01000025.1"/>
</dbReference>
<evidence type="ECO:0000313" key="3">
    <source>
        <dbReference type="Proteomes" id="UP000297729"/>
    </source>
</evidence>
<sequence length="61" mass="6515">MSGPFMRMWGAPIALAVLTVIGLISALVGDGVWDHVSALALGIPVLLCLWFGLRKKRQPGN</sequence>
<proteinExistence type="predicted"/>
<comment type="caution">
    <text evidence="2">The sequence shown here is derived from an EMBL/GenBank/DDBJ whole genome shotgun (WGS) entry which is preliminary data.</text>
</comment>
<evidence type="ECO:0008006" key="4">
    <source>
        <dbReference type="Google" id="ProtNLM"/>
    </source>
</evidence>
<keyword evidence="3" id="KW-1185">Reference proteome</keyword>
<evidence type="ECO:0000313" key="2">
    <source>
        <dbReference type="EMBL" id="TFW30179.1"/>
    </source>
</evidence>
<evidence type="ECO:0000256" key="1">
    <source>
        <dbReference type="SAM" id="Phobius"/>
    </source>
</evidence>
<accession>A0A4Y9SXU3</accession>
<gene>
    <name evidence="2" type="ORF">E4L98_02670</name>
</gene>
<dbReference type="AlphaFoldDB" id="A0A4Y9SXU3"/>